<feature type="transmembrane region" description="Helical" evidence="1">
    <location>
        <begin position="143"/>
        <end position="162"/>
    </location>
</feature>
<evidence type="ECO:0008006" key="4">
    <source>
        <dbReference type="Google" id="ProtNLM"/>
    </source>
</evidence>
<evidence type="ECO:0000313" key="2">
    <source>
        <dbReference type="EMBL" id="MFC6058656.1"/>
    </source>
</evidence>
<protein>
    <recommendedName>
        <fullName evidence="4">Integral membrane protein</fullName>
    </recommendedName>
</protein>
<proteinExistence type="predicted"/>
<evidence type="ECO:0000313" key="3">
    <source>
        <dbReference type="Proteomes" id="UP001596242"/>
    </source>
</evidence>
<dbReference type="EMBL" id="JBHSPT010000061">
    <property type="protein sequence ID" value="MFC6058656.1"/>
    <property type="molecule type" value="Genomic_DNA"/>
</dbReference>
<feature type="transmembrane region" description="Helical" evidence="1">
    <location>
        <begin position="84"/>
        <end position="104"/>
    </location>
</feature>
<keyword evidence="1" id="KW-0472">Membrane</keyword>
<gene>
    <name evidence="2" type="ORF">ACFP50_25425</name>
</gene>
<sequence length="168" mass="17172">MTEDSRPVPPPEVMADRLKERIYATITMISVVIGLSATDPGAPGALATVLTTGLGLWAAAFVADTQAHRVLYGRFARGRELRRMLYVSSPLLSCAVGPGVMIALAELGVMSLPTALRTAAGVGIASLFLWGCFGGLRMGAGTVIALLAGLVDAVIGAAVAVVKATAGH</sequence>
<feature type="transmembrane region" description="Helical" evidence="1">
    <location>
        <begin position="44"/>
        <end position="63"/>
    </location>
</feature>
<accession>A0ABW1M4B3</accession>
<feature type="transmembrane region" description="Helical" evidence="1">
    <location>
        <begin position="21"/>
        <end position="38"/>
    </location>
</feature>
<name>A0ABW1M4B3_9ACTN</name>
<reference evidence="3" key="1">
    <citation type="journal article" date="2019" name="Int. J. Syst. Evol. Microbiol.">
        <title>The Global Catalogue of Microorganisms (GCM) 10K type strain sequencing project: providing services to taxonomists for standard genome sequencing and annotation.</title>
        <authorList>
            <consortium name="The Broad Institute Genomics Platform"/>
            <consortium name="The Broad Institute Genome Sequencing Center for Infectious Disease"/>
            <person name="Wu L."/>
            <person name="Ma J."/>
        </authorList>
    </citation>
    <scope>NUCLEOTIDE SEQUENCE [LARGE SCALE GENOMIC DNA]</scope>
    <source>
        <strain evidence="3">JCM 12763</strain>
    </source>
</reference>
<feature type="transmembrane region" description="Helical" evidence="1">
    <location>
        <begin position="116"/>
        <end position="136"/>
    </location>
</feature>
<evidence type="ECO:0000256" key="1">
    <source>
        <dbReference type="SAM" id="Phobius"/>
    </source>
</evidence>
<dbReference type="Proteomes" id="UP001596242">
    <property type="component" value="Unassembled WGS sequence"/>
</dbReference>
<keyword evidence="1" id="KW-1133">Transmembrane helix</keyword>
<dbReference type="RefSeq" id="WP_386401593.1">
    <property type="nucleotide sequence ID" value="NZ_JBHSPT010000061.1"/>
</dbReference>
<comment type="caution">
    <text evidence="2">The sequence shown here is derived from an EMBL/GenBank/DDBJ whole genome shotgun (WGS) entry which is preliminary data.</text>
</comment>
<organism evidence="2 3">
    <name type="scientific">Streptomyces pratens</name>
    <dbReference type="NCBI Taxonomy" id="887456"/>
    <lineage>
        <taxon>Bacteria</taxon>
        <taxon>Bacillati</taxon>
        <taxon>Actinomycetota</taxon>
        <taxon>Actinomycetes</taxon>
        <taxon>Kitasatosporales</taxon>
        <taxon>Streptomycetaceae</taxon>
        <taxon>Streptomyces</taxon>
    </lineage>
</organism>
<keyword evidence="3" id="KW-1185">Reference proteome</keyword>
<keyword evidence="1" id="KW-0812">Transmembrane</keyword>